<keyword evidence="6" id="KW-0812">Transmembrane</keyword>
<keyword evidence="1" id="KW-0145">Chemotaxis</keyword>
<feature type="region of interest" description="Disordered" evidence="5">
    <location>
        <begin position="1"/>
        <end position="26"/>
    </location>
</feature>
<evidence type="ECO:0000256" key="6">
    <source>
        <dbReference type="SAM" id="Phobius"/>
    </source>
</evidence>
<organism evidence="8 9">
    <name type="scientific">Chamaesiphon polymorphus CCALA 037</name>
    <dbReference type="NCBI Taxonomy" id="2107692"/>
    <lineage>
        <taxon>Bacteria</taxon>
        <taxon>Bacillati</taxon>
        <taxon>Cyanobacteriota</taxon>
        <taxon>Cyanophyceae</taxon>
        <taxon>Gomontiellales</taxon>
        <taxon>Chamaesiphonaceae</taxon>
        <taxon>Chamaesiphon</taxon>
    </lineage>
</organism>
<dbReference type="Gene3D" id="1.10.287.950">
    <property type="entry name" value="Methyl-accepting chemotaxis protein"/>
    <property type="match status" value="1"/>
</dbReference>
<sequence>PVPIQIPMNSNQPDTKTAIAPTDRSPSPLARVQSFVRNNLIATITITVTGSLLLVGGSTWNIWSIYNSFQSKIDREFDLQKVSDELIYQDEYLTMSAKMLASTGDLQWETRYKGMVPKADASLKKFLALITDELREESKKTDASAAKLFALEDQAFKLVREGKQKEAYQVLTGTEYTAQKQIYNNANGVILEKVNQMIATDLSNYRQQLFLTIVFSAVTLPILLASWLLVLSAVRAYIRDRIAAQLAIETSQQNLLELNKALEVESNNRQQQEQLVREERDILQQDIGELLDVVCEIEAGDFTVSADVNERATGLIGDVLNRLVEGLGTIFAQVSNEAQRVAENSSLQDKIAATVAESTSEQNQSVTQVLALTQTVRQAANNAATQLADTNDSLVSLQTAVTTGEMTIESLDRGIDVLQQGSDRIVQQMKALGEFVGLSDQFVDDQTDIATQTQILALNASLVAARAAEQRDPRQFEAVAREFEAIAGQVSQLAQQTNEGLISLEQRNTQIHRVVSDVDGEVQRLGSLVNSFTQGVKETRDVFGTVQSVTGQAVKAGEVVSQTSQTIIDSADSTARSISAIATLSAQIDRQSQTARSISTQMNALSAGLISNIQVFKLPVRVPSPTLPSDAKDLPLIVAASDDSIVATPDYQLN</sequence>
<accession>A0A2T1F4G4</accession>
<dbReference type="Proteomes" id="UP000238937">
    <property type="component" value="Unassembled WGS sequence"/>
</dbReference>
<keyword evidence="3" id="KW-0807">Transducer</keyword>
<evidence type="ECO:0000256" key="3">
    <source>
        <dbReference type="PROSITE-ProRule" id="PRU00284"/>
    </source>
</evidence>
<comment type="similarity">
    <text evidence="2">Belongs to the methyl-accepting chemotaxis (MCP) protein family.</text>
</comment>
<keyword evidence="6" id="KW-1133">Transmembrane helix</keyword>
<dbReference type="AlphaFoldDB" id="A0A2T1F4G4"/>
<dbReference type="GO" id="GO:0004888">
    <property type="term" value="F:transmembrane signaling receptor activity"/>
    <property type="evidence" value="ECO:0007669"/>
    <property type="project" value="TreeGrafter"/>
</dbReference>
<dbReference type="GO" id="GO:0006935">
    <property type="term" value="P:chemotaxis"/>
    <property type="evidence" value="ECO:0007669"/>
    <property type="project" value="UniProtKB-KW"/>
</dbReference>
<dbReference type="PANTHER" id="PTHR43531:SF11">
    <property type="entry name" value="METHYL-ACCEPTING CHEMOTAXIS PROTEIN 3"/>
    <property type="match status" value="1"/>
</dbReference>
<dbReference type="InterPro" id="IPR051310">
    <property type="entry name" value="MCP_chemotaxis"/>
</dbReference>
<dbReference type="PANTHER" id="PTHR43531">
    <property type="entry name" value="PROTEIN ICFG"/>
    <property type="match status" value="1"/>
</dbReference>
<feature type="coiled-coil region" evidence="4">
    <location>
        <begin position="248"/>
        <end position="281"/>
    </location>
</feature>
<evidence type="ECO:0000256" key="1">
    <source>
        <dbReference type="ARBA" id="ARBA00022500"/>
    </source>
</evidence>
<dbReference type="GO" id="GO:0007165">
    <property type="term" value="P:signal transduction"/>
    <property type="evidence" value="ECO:0007669"/>
    <property type="project" value="UniProtKB-KW"/>
</dbReference>
<evidence type="ECO:0000256" key="4">
    <source>
        <dbReference type="SAM" id="Coils"/>
    </source>
</evidence>
<dbReference type="Pfam" id="PF00015">
    <property type="entry name" value="MCPsignal"/>
    <property type="match status" value="1"/>
</dbReference>
<keyword evidence="6" id="KW-0472">Membrane</keyword>
<evidence type="ECO:0000256" key="2">
    <source>
        <dbReference type="ARBA" id="ARBA00029447"/>
    </source>
</evidence>
<dbReference type="InterPro" id="IPR004089">
    <property type="entry name" value="MCPsignal_dom"/>
</dbReference>
<dbReference type="GO" id="GO:0005886">
    <property type="term" value="C:plasma membrane"/>
    <property type="evidence" value="ECO:0007669"/>
    <property type="project" value="TreeGrafter"/>
</dbReference>
<feature type="non-terminal residue" evidence="8">
    <location>
        <position position="1"/>
    </location>
</feature>
<keyword evidence="9" id="KW-1185">Reference proteome</keyword>
<evidence type="ECO:0000313" key="9">
    <source>
        <dbReference type="Proteomes" id="UP000238937"/>
    </source>
</evidence>
<evidence type="ECO:0000256" key="5">
    <source>
        <dbReference type="SAM" id="MobiDB-lite"/>
    </source>
</evidence>
<gene>
    <name evidence="8" type="ORF">C7B77_28930</name>
</gene>
<dbReference type="EMBL" id="PVWO01000749">
    <property type="protein sequence ID" value="PSB39828.1"/>
    <property type="molecule type" value="Genomic_DNA"/>
</dbReference>
<name>A0A2T1F4G4_9CYAN</name>
<feature type="transmembrane region" description="Helical" evidence="6">
    <location>
        <begin position="209"/>
        <end position="230"/>
    </location>
</feature>
<proteinExistence type="inferred from homology"/>
<comment type="caution">
    <text evidence="8">The sequence shown here is derived from an EMBL/GenBank/DDBJ whole genome shotgun (WGS) entry which is preliminary data.</text>
</comment>
<keyword evidence="4" id="KW-0175">Coiled coil</keyword>
<feature type="transmembrane region" description="Helical" evidence="6">
    <location>
        <begin position="40"/>
        <end position="63"/>
    </location>
</feature>
<protein>
    <submittedName>
        <fullName evidence="8">Methyl-accepting chemotaxis protein</fullName>
    </submittedName>
</protein>
<evidence type="ECO:0000313" key="8">
    <source>
        <dbReference type="EMBL" id="PSB39828.1"/>
    </source>
</evidence>
<feature type="domain" description="Methyl-accepting transducer" evidence="7">
    <location>
        <begin position="337"/>
        <end position="582"/>
    </location>
</feature>
<dbReference type="PROSITE" id="PS50111">
    <property type="entry name" value="CHEMOTAXIS_TRANSDUC_2"/>
    <property type="match status" value="1"/>
</dbReference>
<reference evidence="8 9" key="1">
    <citation type="submission" date="2018-03" db="EMBL/GenBank/DDBJ databases">
        <title>The ancient ancestry and fast evolution of plastids.</title>
        <authorList>
            <person name="Moore K.R."/>
            <person name="Magnabosco C."/>
            <person name="Momper L."/>
            <person name="Gold D.A."/>
            <person name="Bosak T."/>
            <person name="Fournier G.P."/>
        </authorList>
    </citation>
    <scope>NUCLEOTIDE SEQUENCE [LARGE SCALE GENOMIC DNA]</scope>
    <source>
        <strain evidence="8 9">CCALA 037</strain>
    </source>
</reference>
<dbReference type="SUPFAM" id="SSF58104">
    <property type="entry name" value="Methyl-accepting chemotaxis protein (MCP) signaling domain"/>
    <property type="match status" value="1"/>
</dbReference>
<dbReference type="RefSeq" id="WP_106313220.1">
    <property type="nucleotide sequence ID" value="NZ_PVWO01000749.1"/>
</dbReference>
<evidence type="ECO:0000259" key="7">
    <source>
        <dbReference type="PROSITE" id="PS50111"/>
    </source>
</evidence>
<dbReference type="SMART" id="SM00283">
    <property type="entry name" value="MA"/>
    <property type="match status" value="1"/>
</dbReference>